<evidence type="ECO:0000313" key="2">
    <source>
        <dbReference type="Proteomes" id="UP000092460"/>
    </source>
</evidence>
<proteinExistence type="predicted"/>
<dbReference type="AlphaFoldDB" id="A0A1B0BZ98"/>
<dbReference type="VEuPathDB" id="VectorBase:GPPI044923"/>
<reference evidence="2" key="1">
    <citation type="submission" date="2015-01" db="EMBL/GenBank/DDBJ databases">
        <authorList>
            <person name="Aksoy S."/>
            <person name="Warren W."/>
            <person name="Wilson R.K."/>
        </authorList>
    </citation>
    <scope>NUCLEOTIDE SEQUENCE [LARGE SCALE GENOMIC DNA]</scope>
    <source>
        <strain evidence="2">IAEA</strain>
    </source>
</reference>
<sequence>MKKANMVRTSWIYNLKKDELTFICAEFEALNAVEEMRKALAVLAGSTNPSKETIARLEELGTKYTPRTTLIVDDTGSRANSSRRVTLELMSSTNAMNRMRKWSVKNDGDTNPLEFVKRIEELCETYDIPLTLMPKIVIELFTGQALMWYRNNRRPWADWPKFESDFMKFFLQSRYFDKLDYQIRQTYQQQCETFKAYAIAVAKPDASHRIHDACAQEGHYAQHCPFCCWECGHRGVLTKDCCRVNRQARPQFRGMAMDDYPDIYERTPDRPESRRKVICSSQRNLWRSIDQRYDRTIIKSSLQDAIRFVSEAPNVSTTIRMADGTLRHREVVTTVSEGETHFQLPLIALDDVVDKLTLGMTKAQATLVIGERAIPFGNTVQRPQVLWSGKPVDTVTNLAHGITIVRGPTSSSAIETKHDAFIGQAPTKRRDNALPTRHARDKNRHKLLSVAQTIQTSRRRSEEYIKLHNSEQQVVSFILPQQDEQDEYPWKLCVAKYDRARTLRAKHDSLASPKRMLAFVPLGEEEQRHLGQIQQCRDQERIGEEIPVLTAYCVIGYRNVSRCND</sequence>
<accession>A0A1B0BZ98</accession>
<dbReference type="EMBL" id="JXJN01023032">
    <property type="status" value="NOT_ANNOTATED_CDS"/>
    <property type="molecule type" value="Genomic_DNA"/>
</dbReference>
<evidence type="ECO:0000313" key="1">
    <source>
        <dbReference type="EnsemblMetazoa" id="GPPI044923-PA"/>
    </source>
</evidence>
<dbReference type="Proteomes" id="UP000092460">
    <property type="component" value="Unassembled WGS sequence"/>
</dbReference>
<keyword evidence="2" id="KW-1185">Reference proteome</keyword>
<reference evidence="1" key="2">
    <citation type="submission" date="2020-05" db="UniProtKB">
        <authorList>
            <consortium name="EnsemblMetazoa"/>
        </authorList>
    </citation>
    <scope>IDENTIFICATION</scope>
    <source>
        <strain evidence="1">IAEA</strain>
    </source>
</reference>
<organism evidence="1 2">
    <name type="scientific">Glossina palpalis gambiensis</name>
    <dbReference type="NCBI Taxonomy" id="67801"/>
    <lineage>
        <taxon>Eukaryota</taxon>
        <taxon>Metazoa</taxon>
        <taxon>Ecdysozoa</taxon>
        <taxon>Arthropoda</taxon>
        <taxon>Hexapoda</taxon>
        <taxon>Insecta</taxon>
        <taxon>Pterygota</taxon>
        <taxon>Neoptera</taxon>
        <taxon>Endopterygota</taxon>
        <taxon>Diptera</taxon>
        <taxon>Brachycera</taxon>
        <taxon>Muscomorpha</taxon>
        <taxon>Hippoboscoidea</taxon>
        <taxon>Glossinidae</taxon>
        <taxon>Glossina</taxon>
    </lineage>
</organism>
<protein>
    <submittedName>
        <fullName evidence="1">Uncharacterized protein</fullName>
    </submittedName>
</protein>
<name>A0A1B0BZ98_9MUSC</name>
<dbReference type="EnsemblMetazoa" id="GPPI044923-RA">
    <property type="protein sequence ID" value="GPPI044923-PA"/>
    <property type="gene ID" value="GPPI044923"/>
</dbReference>